<dbReference type="GO" id="GO:0005829">
    <property type="term" value="C:cytosol"/>
    <property type="evidence" value="ECO:0007669"/>
    <property type="project" value="TreeGrafter"/>
</dbReference>
<comment type="catalytic activity">
    <reaction evidence="19">
        <text>a 5'-end 2'-deoxyribose-2'-deoxyribonucleotide-DNA = (2E,4S)-4-hydroxypenten-2-al-5-phosphate + a 5'-end 5'-phospho-2'-deoxyribonucleoside-DNA + H(+)</text>
        <dbReference type="Rhea" id="RHEA:76255"/>
        <dbReference type="Rhea" id="RHEA-COMP:13180"/>
        <dbReference type="Rhea" id="RHEA-COMP:18657"/>
        <dbReference type="ChEBI" id="CHEBI:15378"/>
        <dbReference type="ChEBI" id="CHEBI:136412"/>
        <dbReference type="ChEBI" id="CHEBI:195194"/>
        <dbReference type="ChEBI" id="CHEBI:195195"/>
    </reaction>
</comment>
<dbReference type="Pfam" id="PF14520">
    <property type="entry name" value="HHH_5"/>
    <property type="match status" value="1"/>
</dbReference>
<evidence type="ECO:0000256" key="15">
    <source>
        <dbReference type="ARBA" id="ARBA00023204"/>
    </source>
</evidence>
<dbReference type="InterPro" id="IPR002054">
    <property type="entry name" value="DNA-dir_DNA_pol_X"/>
</dbReference>
<feature type="domain" description="Helix-hairpin-helix DNA-binding motif class 1" evidence="22">
    <location>
        <begin position="95"/>
        <end position="114"/>
    </location>
</feature>
<dbReference type="InterPro" id="IPR047967">
    <property type="entry name" value="PolX_PHP"/>
</dbReference>
<comment type="function">
    <text evidence="20">Repair polymerase that plays a key role in base-excision repair. During this process, the damaged base is excised by specific DNA glycosylases, the DNA backbone is nicked at the abasic site by an apurinic/apyrimidic (AP) endonuclease, and POLB removes 5'-deoxyribose-phosphate from the preincised AP site acting as a 5'-deoxyribose-phosphate lyase (5'-dRP lyase); through its DNA polymerase activity, it adds one nucleotide to the 3' end of the arising single-nucleotide gap. Conducts 'gap-filling' DNA synthesis in a stepwise distributive fashion rather than in a processive fashion as for other DNA polymerases. It is also able to cleave sugar-phosphate bonds 3' to an intact AP site, acting as an AP lyase.</text>
</comment>
<evidence type="ECO:0000256" key="9">
    <source>
        <dbReference type="ARBA" id="ARBA00022695"/>
    </source>
</evidence>
<dbReference type="GO" id="GO:0004527">
    <property type="term" value="F:exonuclease activity"/>
    <property type="evidence" value="ECO:0007669"/>
    <property type="project" value="UniProtKB-KW"/>
</dbReference>
<comment type="catalytic activity">
    <reaction evidence="18">
        <text>2'-deoxyribonucleotide-(2'-deoxyribose 5'-phosphate)-2'-deoxyribonucleotide-DNA = a 3'-end 2'-deoxyribonucleotide-(2,3-dehydro-2,3-deoxyribose 5'-phosphate)-DNA + a 5'-end 5'-phospho-2'-deoxyribonucleoside-DNA + H(+)</text>
        <dbReference type="Rhea" id="RHEA:66592"/>
        <dbReference type="Rhea" id="RHEA-COMP:13180"/>
        <dbReference type="Rhea" id="RHEA-COMP:16897"/>
        <dbReference type="Rhea" id="RHEA-COMP:17067"/>
        <dbReference type="ChEBI" id="CHEBI:15378"/>
        <dbReference type="ChEBI" id="CHEBI:136412"/>
        <dbReference type="ChEBI" id="CHEBI:157695"/>
        <dbReference type="ChEBI" id="CHEBI:167181"/>
        <dbReference type="EC" id="4.2.99.18"/>
    </reaction>
</comment>
<keyword evidence="9" id="KW-0548">Nucleotidyltransferase</keyword>
<dbReference type="InterPro" id="IPR016195">
    <property type="entry name" value="Pol/histidinol_Pase-like"/>
</dbReference>
<evidence type="ECO:0000259" key="22">
    <source>
        <dbReference type="SMART" id="SM00278"/>
    </source>
</evidence>
<dbReference type="SUPFAM" id="SSF81301">
    <property type="entry name" value="Nucleotidyltransferase"/>
    <property type="match status" value="1"/>
</dbReference>
<keyword evidence="26" id="KW-1185">Reference proteome</keyword>
<dbReference type="Pfam" id="PF02811">
    <property type="entry name" value="PHP"/>
    <property type="match status" value="1"/>
</dbReference>
<evidence type="ECO:0000256" key="5">
    <source>
        <dbReference type="ARBA" id="ARBA00020020"/>
    </source>
</evidence>
<dbReference type="SMART" id="SM00481">
    <property type="entry name" value="POLIIIAc"/>
    <property type="match status" value="1"/>
</dbReference>
<keyword evidence="15" id="KW-0234">DNA repair</keyword>
<evidence type="ECO:0000256" key="21">
    <source>
        <dbReference type="ARBA" id="ARBA00049244"/>
    </source>
</evidence>
<dbReference type="EC" id="2.7.7.7" evidence="3"/>
<dbReference type="SUPFAM" id="SSF47802">
    <property type="entry name" value="DNA polymerase beta, N-terminal domain-like"/>
    <property type="match status" value="1"/>
</dbReference>
<dbReference type="PIRSF" id="PIRSF005047">
    <property type="entry name" value="UCP005047_YshC"/>
    <property type="match status" value="1"/>
</dbReference>
<feature type="domain" description="DNA-directed DNA polymerase X" evidence="24">
    <location>
        <begin position="6"/>
        <end position="322"/>
    </location>
</feature>
<evidence type="ECO:0000256" key="7">
    <source>
        <dbReference type="ARBA" id="ARBA00022634"/>
    </source>
</evidence>
<keyword evidence="25" id="KW-0540">Nuclease</keyword>
<evidence type="ECO:0000256" key="8">
    <source>
        <dbReference type="ARBA" id="ARBA00022679"/>
    </source>
</evidence>
<dbReference type="Proteomes" id="UP000633619">
    <property type="component" value="Unassembled WGS sequence"/>
</dbReference>
<evidence type="ECO:0000256" key="16">
    <source>
        <dbReference type="ARBA" id="ARBA00035717"/>
    </source>
</evidence>
<evidence type="ECO:0000256" key="11">
    <source>
        <dbReference type="ARBA" id="ARBA00022763"/>
    </source>
</evidence>
<dbReference type="InterPro" id="IPR010996">
    <property type="entry name" value="HHH_MUS81"/>
</dbReference>
<sequence length="580" mass="64893">MTGGNALNNKQIAGTLHALADYMEIKGENVFKVNAFRRAARTIENSRFQIAEALDRLPELPGIGKGTAEVIREIVATGTSRYLEELKAELPPELPLLLKLPGLGPKSVHTLYHKLSVTNLDGLKQAAEKKQIQTLAGFGPKKEKKILEAIEQFQKRPERFLLHEAMAVAAVIRQRLQAIPGVEKVELAGSIRRFKETIKDIDFVLATNHPAEVAEQIAQLPEVTQVVGQGETKVSIVVDTEGLVMGVDVRLVSPGQFGSALSHFTGSKEFNIRIRQRAKQYGWKVSEYGIYDAETGQTAKFEKEADFFAHLDLPFIPPELREDRGEMEKADQSSLPALIRLEDYRGDLHAHTLYSDGAHSIKDMALAAKAKGYEYMAVTDHSRSLKVAGGLTVDEVYEQWEEIDRLNREGLGIQILKGAEVDILADGTLDYPDDLLKQMDLVIASVHTQFRQDEATMTRRIIRAMENPYVNILAHPTGRLLLRRDAYAVDVDRLFQAARETGTILELNANPHRLDLNDRLLKKAKEEYGLTFTINTDAHSTAEYDSIIYGIATARRGWLEKEDVINAYPLERLKAVLKKI</sequence>
<evidence type="ECO:0000256" key="10">
    <source>
        <dbReference type="ARBA" id="ARBA00022705"/>
    </source>
</evidence>
<evidence type="ECO:0000313" key="25">
    <source>
        <dbReference type="EMBL" id="MBH8594739.1"/>
    </source>
</evidence>
<evidence type="ECO:0000256" key="6">
    <source>
        <dbReference type="ARBA" id="ARBA00022481"/>
    </source>
</evidence>
<evidence type="ECO:0000256" key="3">
    <source>
        <dbReference type="ARBA" id="ARBA00012417"/>
    </source>
</evidence>
<organism evidence="25 26">
    <name type="scientific">Thermoactinomyces intermedius</name>
    <dbReference type="NCBI Taxonomy" id="2024"/>
    <lineage>
        <taxon>Bacteria</taxon>
        <taxon>Bacillati</taxon>
        <taxon>Bacillota</taxon>
        <taxon>Bacilli</taxon>
        <taxon>Bacillales</taxon>
        <taxon>Thermoactinomycetaceae</taxon>
        <taxon>Thermoactinomyces</taxon>
    </lineage>
</organism>
<dbReference type="GO" id="GO:0042578">
    <property type="term" value="F:phosphoric ester hydrolase activity"/>
    <property type="evidence" value="ECO:0007669"/>
    <property type="project" value="TreeGrafter"/>
</dbReference>
<evidence type="ECO:0000256" key="19">
    <source>
        <dbReference type="ARBA" id="ARBA00044678"/>
    </source>
</evidence>
<dbReference type="InterPro" id="IPR043519">
    <property type="entry name" value="NT_sf"/>
</dbReference>
<evidence type="ECO:0000313" key="26">
    <source>
        <dbReference type="Proteomes" id="UP000633619"/>
    </source>
</evidence>
<keyword evidence="7" id="KW-0237">DNA synthesis</keyword>
<dbReference type="InterPro" id="IPR002008">
    <property type="entry name" value="DNA_pol_X_beta-like"/>
</dbReference>
<gene>
    <name evidence="25" type="primary">polX</name>
    <name evidence="25" type="ORF">I8U20_05270</name>
</gene>
<dbReference type="InterPro" id="IPR003583">
    <property type="entry name" value="Hlx-hairpin-Hlx_DNA-bd_motif"/>
</dbReference>
<dbReference type="Gene3D" id="3.20.20.140">
    <property type="entry name" value="Metal-dependent hydrolases"/>
    <property type="match status" value="1"/>
</dbReference>
<dbReference type="InterPro" id="IPR050243">
    <property type="entry name" value="PHP_phosphatase"/>
</dbReference>
<dbReference type="Gene3D" id="3.30.460.10">
    <property type="entry name" value="Beta Polymerase, domain 2"/>
    <property type="match status" value="1"/>
</dbReference>
<dbReference type="EC" id="4.2.99.18" evidence="4"/>
<dbReference type="InterPro" id="IPR004013">
    <property type="entry name" value="PHP_dom"/>
</dbReference>
<reference evidence="25 26" key="1">
    <citation type="submission" date="2020-12" db="EMBL/GenBank/DDBJ databases">
        <title>WGS of Thermoactinomyces spp.</title>
        <authorList>
            <person name="Cheng K."/>
        </authorList>
    </citation>
    <scope>NUCLEOTIDE SEQUENCE [LARGE SCALE GENOMIC DNA]</scope>
    <source>
        <strain evidence="26">CICC 10671\DSM 43846</strain>
    </source>
</reference>
<comment type="subcellular location">
    <subcellularLocation>
        <location evidence="2">Cytoplasm</location>
    </subcellularLocation>
</comment>
<keyword evidence="12" id="KW-0832">Ubl conjugation</keyword>
<keyword evidence="10" id="KW-0235">DNA replication</keyword>
<dbReference type="PRINTS" id="PR00870">
    <property type="entry name" value="DNAPOLXBETA"/>
</dbReference>
<evidence type="ECO:0000259" key="24">
    <source>
        <dbReference type="SMART" id="SM00483"/>
    </source>
</evidence>
<name>A0A8I1A4M7_THEIN</name>
<feature type="domain" description="Helix-hairpin-helix DNA-binding motif class 1" evidence="22">
    <location>
        <begin position="130"/>
        <end position="149"/>
    </location>
</feature>
<dbReference type="GO" id="GO:0003887">
    <property type="term" value="F:DNA-directed DNA polymerase activity"/>
    <property type="evidence" value="ECO:0007669"/>
    <property type="project" value="UniProtKB-KW"/>
</dbReference>
<dbReference type="GO" id="GO:0006281">
    <property type="term" value="P:DNA repair"/>
    <property type="evidence" value="ECO:0007669"/>
    <property type="project" value="UniProtKB-KW"/>
</dbReference>
<evidence type="ECO:0000259" key="23">
    <source>
        <dbReference type="SMART" id="SM00481"/>
    </source>
</evidence>
<dbReference type="SUPFAM" id="SSF89550">
    <property type="entry name" value="PHP domain-like"/>
    <property type="match status" value="1"/>
</dbReference>
<dbReference type="InterPro" id="IPR027421">
    <property type="entry name" value="DNA_pol_lamdba_lyase_dom_sf"/>
</dbReference>
<comment type="catalytic activity">
    <reaction evidence="21">
        <text>DNA(n) + a 2'-deoxyribonucleoside 5'-triphosphate = DNA(n+1) + diphosphate</text>
        <dbReference type="Rhea" id="RHEA:22508"/>
        <dbReference type="Rhea" id="RHEA-COMP:17339"/>
        <dbReference type="Rhea" id="RHEA-COMP:17340"/>
        <dbReference type="ChEBI" id="CHEBI:33019"/>
        <dbReference type="ChEBI" id="CHEBI:61560"/>
        <dbReference type="ChEBI" id="CHEBI:173112"/>
        <dbReference type="EC" id="2.7.7.7"/>
    </reaction>
</comment>
<keyword evidence="11" id="KW-0227">DNA damage</keyword>
<keyword evidence="13" id="KW-0239">DNA-directed DNA polymerase</keyword>
<dbReference type="GO" id="GO:0003677">
    <property type="term" value="F:DNA binding"/>
    <property type="evidence" value="ECO:0007669"/>
    <property type="project" value="InterPro"/>
</dbReference>
<comment type="cofactor">
    <cofactor evidence="1">
        <name>Mg(2+)</name>
        <dbReference type="ChEBI" id="CHEBI:18420"/>
    </cofactor>
</comment>
<evidence type="ECO:0000256" key="12">
    <source>
        <dbReference type="ARBA" id="ARBA00022843"/>
    </source>
</evidence>
<keyword evidence="8" id="KW-0808">Transferase</keyword>
<dbReference type="GO" id="GO:0140078">
    <property type="term" value="F:class I DNA-(apurinic or apyrimidinic site) endonuclease activity"/>
    <property type="evidence" value="ECO:0007669"/>
    <property type="project" value="UniProtKB-EC"/>
</dbReference>
<evidence type="ECO:0000256" key="1">
    <source>
        <dbReference type="ARBA" id="ARBA00001946"/>
    </source>
</evidence>
<proteinExistence type="predicted"/>
<feature type="domain" description="Helix-hairpin-helix DNA-binding motif class 1" evidence="22">
    <location>
        <begin position="55"/>
        <end position="74"/>
    </location>
</feature>
<evidence type="ECO:0000256" key="2">
    <source>
        <dbReference type="ARBA" id="ARBA00004496"/>
    </source>
</evidence>
<feature type="domain" description="Polymerase/histidinol phosphatase N-terminal" evidence="23">
    <location>
        <begin position="346"/>
        <end position="425"/>
    </location>
</feature>
<dbReference type="Pfam" id="PF14716">
    <property type="entry name" value="HHH_8"/>
    <property type="match status" value="1"/>
</dbReference>
<keyword evidence="25" id="KW-0378">Hydrolase</keyword>
<evidence type="ECO:0000256" key="4">
    <source>
        <dbReference type="ARBA" id="ARBA00012720"/>
    </source>
</evidence>
<evidence type="ECO:0000256" key="17">
    <source>
        <dbReference type="ARBA" id="ARBA00035726"/>
    </source>
</evidence>
<dbReference type="InterPro" id="IPR003141">
    <property type="entry name" value="Pol/His_phosphatase_N"/>
</dbReference>
<comment type="caution">
    <text evidence="25">The sequence shown here is derived from an EMBL/GenBank/DDBJ whole genome shotgun (WGS) entry which is preliminary data.</text>
</comment>
<dbReference type="InterPro" id="IPR022311">
    <property type="entry name" value="PolX-like"/>
</dbReference>
<dbReference type="AlphaFoldDB" id="A0A8I1A4M7"/>
<dbReference type="InterPro" id="IPR037160">
    <property type="entry name" value="DNA_Pol_thumb_sf"/>
</dbReference>
<evidence type="ECO:0000256" key="14">
    <source>
        <dbReference type="ARBA" id="ARBA00023053"/>
    </source>
</evidence>
<dbReference type="CDD" id="cd00141">
    <property type="entry name" value="NT_POLXc"/>
    <property type="match status" value="1"/>
</dbReference>
<dbReference type="EMBL" id="JAECVW010000002">
    <property type="protein sequence ID" value="MBH8594739.1"/>
    <property type="molecule type" value="Genomic_DNA"/>
</dbReference>
<dbReference type="PANTHER" id="PTHR36928:SF1">
    <property type="entry name" value="PHOSPHATASE YCDX-RELATED"/>
    <property type="match status" value="1"/>
</dbReference>
<accession>A0A8I1A4M7</accession>
<dbReference type="Pfam" id="PF14791">
    <property type="entry name" value="DNA_pol_B_thumb"/>
    <property type="match status" value="1"/>
</dbReference>
<protein>
    <recommendedName>
        <fullName evidence="5">DNA polymerase beta</fullName>
        <ecNumber evidence="3">2.7.7.7</ecNumber>
        <ecNumber evidence="4">4.2.99.18</ecNumber>
    </recommendedName>
    <alternativeName>
        <fullName evidence="16">5'-deoxyribose-phosphate lyase</fullName>
    </alternativeName>
    <alternativeName>
        <fullName evidence="17">AP lyase</fullName>
    </alternativeName>
</protein>
<dbReference type="NCBIfam" id="NF006375">
    <property type="entry name" value="PRK08609.1"/>
    <property type="match status" value="1"/>
</dbReference>
<dbReference type="FunFam" id="3.20.20.140:FF:000047">
    <property type="entry name" value="PHP domain-containing protein"/>
    <property type="match status" value="1"/>
</dbReference>
<dbReference type="InterPro" id="IPR029398">
    <property type="entry name" value="PolB_thumb"/>
</dbReference>
<dbReference type="GO" id="GO:0008270">
    <property type="term" value="F:zinc ion binding"/>
    <property type="evidence" value="ECO:0007669"/>
    <property type="project" value="TreeGrafter"/>
</dbReference>
<dbReference type="CDD" id="cd07436">
    <property type="entry name" value="PHP_PolX"/>
    <property type="match status" value="1"/>
</dbReference>
<dbReference type="SMART" id="SM00278">
    <property type="entry name" value="HhH1"/>
    <property type="match status" value="3"/>
</dbReference>
<keyword evidence="14" id="KW-0915">Sodium</keyword>
<dbReference type="Gene3D" id="1.10.150.20">
    <property type="entry name" value="5' to 3' exonuclease, C-terminal subdomain"/>
    <property type="match status" value="1"/>
</dbReference>
<evidence type="ECO:0000256" key="13">
    <source>
        <dbReference type="ARBA" id="ARBA00022932"/>
    </source>
</evidence>
<evidence type="ECO:0000256" key="18">
    <source>
        <dbReference type="ARBA" id="ARBA00044632"/>
    </source>
</evidence>
<dbReference type="PANTHER" id="PTHR36928">
    <property type="entry name" value="PHOSPHATASE YCDX-RELATED"/>
    <property type="match status" value="1"/>
</dbReference>
<dbReference type="SMART" id="SM00483">
    <property type="entry name" value="POLXc"/>
    <property type="match status" value="1"/>
</dbReference>
<evidence type="ECO:0000256" key="20">
    <source>
        <dbReference type="ARBA" id="ARBA00045548"/>
    </source>
</evidence>
<keyword evidence="25" id="KW-0269">Exonuclease</keyword>
<dbReference type="Gene3D" id="3.30.210.10">
    <property type="entry name" value="DNA polymerase, thumb domain"/>
    <property type="match status" value="1"/>
</dbReference>
<dbReference type="Gene3D" id="1.10.150.110">
    <property type="entry name" value="DNA polymerase beta, N-terminal domain-like"/>
    <property type="match status" value="1"/>
</dbReference>
<keyword evidence="6" id="KW-0488">Methylation</keyword>